<gene>
    <name evidence="1" type="ORF">SAMN04488012_11925</name>
</gene>
<evidence type="ECO:0008006" key="3">
    <source>
        <dbReference type="Google" id="ProtNLM"/>
    </source>
</evidence>
<accession>A0A1M6M2S9</accession>
<proteinExistence type="predicted"/>
<evidence type="ECO:0000313" key="1">
    <source>
        <dbReference type="EMBL" id="SHJ77794.1"/>
    </source>
</evidence>
<organism evidence="1 2">
    <name type="scientific">Palleronia salina</name>
    <dbReference type="NCBI Taxonomy" id="313368"/>
    <lineage>
        <taxon>Bacteria</taxon>
        <taxon>Pseudomonadati</taxon>
        <taxon>Pseudomonadota</taxon>
        <taxon>Alphaproteobacteria</taxon>
        <taxon>Rhodobacterales</taxon>
        <taxon>Roseobacteraceae</taxon>
        <taxon>Palleronia</taxon>
    </lineage>
</organism>
<dbReference type="EMBL" id="FQZA01000019">
    <property type="protein sequence ID" value="SHJ77794.1"/>
    <property type="molecule type" value="Genomic_DNA"/>
</dbReference>
<name>A0A1M6M2S9_9RHOB</name>
<evidence type="ECO:0000313" key="2">
    <source>
        <dbReference type="Proteomes" id="UP000184040"/>
    </source>
</evidence>
<protein>
    <recommendedName>
        <fullName evidence="3">Transposase DDE domain-containing protein</fullName>
    </recommendedName>
</protein>
<dbReference type="Proteomes" id="UP000184040">
    <property type="component" value="Unassembled WGS sequence"/>
</dbReference>
<keyword evidence="2" id="KW-1185">Reference proteome</keyword>
<dbReference type="STRING" id="313368.SAMN04488012_11925"/>
<reference evidence="1 2" key="1">
    <citation type="submission" date="2016-11" db="EMBL/GenBank/DDBJ databases">
        <authorList>
            <person name="Jaros S."/>
            <person name="Januszkiewicz K."/>
            <person name="Wedrychowicz H."/>
        </authorList>
    </citation>
    <scope>NUCLEOTIDE SEQUENCE [LARGE SCALE GENOMIC DNA]</scope>
    <source>
        <strain evidence="1 2">DSM 26892</strain>
    </source>
</reference>
<dbReference type="AlphaFoldDB" id="A0A1M6M2S9"/>
<sequence>MVRQAEVGLTKTMLDRVKAKFDLRPELLIADAAYGTGPMLGCLVDRKIAPHIPVFD</sequence>